<reference evidence="7" key="1">
    <citation type="journal article" date="2020" name="Stud. Mycol.">
        <title>101 Dothideomycetes genomes: a test case for predicting lifestyles and emergence of pathogens.</title>
        <authorList>
            <person name="Haridas S."/>
            <person name="Albert R."/>
            <person name="Binder M."/>
            <person name="Bloem J."/>
            <person name="Labutti K."/>
            <person name="Salamov A."/>
            <person name="Andreopoulos B."/>
            <person name="Baker S."/>
            <person name="Barry K."/>
            <person name="Bills G."/>
            <person name="Bluhm B."/>
            <person name="Cannon C."/>
            <person name="Castanera R."/>
            <person name="Culley D."/>
            <person name="Daum C."/>
            <person name="Ezra D."/>
            <person name="Gonzalez J."/>
            <person name="Henrissat B."/>
            <person name="Kuo A."/>
            <person name="Liang C."/>
            <person name="Lipzen A."/>
            <person name="Lutzoni F."/>
            <person name="Magnuson J."/>
            <person name="Mondo S."/>
            <person name="Nolan M."/>
            <person name="Ohm R."/>
            <person name="Pangilinan J."/>
            <person name="Park H.-J."/>
            <person name="Ramirez L."/>
            <person name="Alfaro M."/>
            <person name="Sun H."/>
            <person name="Tritt A."/>
            <person name="Yoshinaga Y."/>
            <person name="Zwiers L.-H."/>
            <person name="Turgeon B."/>
            <person name="Goodwin S."/>
            <person name="Spatafora J."/>
            <person name="Crous P."/>
            <person name="Grigoriev I."/>
        </authorList>
    </citation>
    <scope>NUCLEOTIDE SEQUENCE</scope>
    <source>
        <strain evidence="7">CBS 109.77</strain>
    </source>
</reference>
<dbReference type="PANTHER" id="PTHR24305:SF232">
    <property type="entry name" value="P450, PUTATIVE (EUROFUNG)-RELATED"/>
    <property type="match status" value="1"/>
</dbReference>
<dbReference type="GO" id="GO:0016705">
    <property type="term" value="F:oxidoreductase activity, acting on paired donors, with incorporation or reduction of molecular oxygen"/>
    <property type="evidence" value="ECO:0007669"/>
    <property type="project" value="InterPro"/>
</dbReference>
<dbReference type="PANTHER" id="PTHR24305">
    <property type="entry name" value="CYTOCHROME P450"/>
    <property type="match status" value="1"/>
</dbReference>
<dbReference type="InterPro" id="IPR017972">
    <property type="entry name" value="Cyt_P450_CS"/>
</dbReference>
<protein>
    <submittedName>
        <fullName evidence="7">Cytochrome P450</fullName>
    </submittedName>
</protein>
<dbReference type="PRINTS" id="PR00465">
    <property type="entry name" value="EP450IV"/>
</dbReference>
<keyword evidence="6" id="KW-0560">Oxidoreductase</keyword>
<evidence type="ECO:0000256" key="2">
    <source>
        <dbReference type="ARBA" id="ARBA00010617"/>
    </source>
</evidence>
<dbReference type="AlphaFoldDB" id="A0A6A6XTB4"/>
<dbReference type="InterPro" id="IPR036396">
    <property type="entry name" value="Cyt_P450_sf"/>
</dbReference>
<evidence type="ECO:0000256" key="3">
    <source>
        <dbReference type="ARBA" id="ARBA00022723"/>
    </source>
</evidence>
<dbReference type="GO" id="GO:0020037">
    <property type="term" value="F:heme binding"/>
    <property type="evidence" value="ECO:0007669"/>
    <property type="project" value="InterPro"/>
</dbReference>
<dbReference type="PROSITE" id="PS00086">
    <property type="entry name" value="CYTOCHROME_P450"/>
    <property type="match status" value="1"/>
</dbReference>
<keyword evidence="8" id="KW-1185">Reference proteome</keyword>
<dbReference type="PRINTS" id="PR00385">
    <property type="entry name" value="P450"/>
</dbReference>
<evidence type="ECO:0000256" key="5">
    <source>
        <dbReference type="PIRSR" id="PIRSR602403-1"/>
    </source>
</evidence>
<keyword evidence="6" id="KW-0503">Monooxygenase</keyword>
<comment type="cofactor">
    <cofactor evidence="1 5">
        <name>heme</name>
        <dbReference type="ChEBI" id="CHEBI:30413"/>
    </cofactor>
</comment>
<dbReference type="InterPro" id="IPR002403">
    <property type="entry name" value="Cyt_P450_E_grp-IV"/>
</dbReference>
<keyword evidence="4 5" id="KW-0408">Iron</keyword>
<keyword evidence="5 6" id="KW-0349">Heme</keyword>
<dbReference type="GO" id="GO:0005506">
    <property type="term" value="F:iron ion binding"/>
    <property type="evidence" value="ECO:0007669"/>
    <property type="project" value="InterPro"/>
</dbReference>
<dbReference type="Gene3D" id="1.10.630.10">
    <property type="entry name" value="Cytochrome P450"/>
    <property type="match status" value="1"/>
</dbReference>
<dbReference type="EMBL" id="MU001761">
    <property type="protein sequence ID" value="KAF2799649.1"/>
    <property type="molecule type" value="Genomic_DNA"/>
</dbReference>
<feature type="binding site" description="axial binding residue" evidence="5">
    <location>
        <position position="523"/>
    </location>
    <ligand>
        <name>heme</name>
        <dbReference type="ChEBI" id="CHEBI:30413"/>
    </ligand>
    <ligandPart>
        <name>Fe</name>
        <dbReference type="ChEBI" id="CHEBI:18248"/>
    </ligandPart>
</feature>
<gene>
    <name evidence="7" type="ORF">K505DRAFT_230602</name>
</gene>
<dbReference type="SUPFAM" id="SSF48264">
    <property type="entry name" value="Cytochrome P450"/>
    <property type="match status" value="1"/>
</dbReference>
<evidence type="ECO:0000313" key="8">
    <source>
        <dbReference type="Proteomes" id="UP000799757"/>
    </source>
</evidence>
<dbReference type="Proteomes" id="UP000799757">
    <property type="component" value="Unassembled WGS sequence"/>
</dbReference>
<dbReference type="GO" id="GO:0004497">
    <property type="term" value="F:monooxygenase activity"/>
    <property type="evidence" value="ECO:0007669"/>
    <property type="project" value="UniProtKB-KW"/>
</dbReference>
<accession>A0A6A6XTB4</accession>
<keyword evidence="3 5" id="KW-0479">Metal-binding</keyword>
<dbReference type="OrthoDB" id="1470350at2759"/>
<evidence type="ECO:0000256" key="4">
    <source>
        <dbReference type="ARBA" id="ARBA00023004"/>
    </source>
</evidence>
<evidence type="ECO:0000256" key="6">
    <source>
        <dbReference type="RuleBase" id="RU000461"/>
    </source>
</evidence>
<organism evidence="7 8">
    <name type="scientific">Melanomma pulvis-pyrius CBS 109.77</name>
    <dbReference type="NCBI Taxonomy" id="1314802"/>
    <lineage>
        <taxon>Eukaryota</taxon>
        <taxon>Fungi</taxon>
        <taxon>Dikarya</taxon>
        <taxon>Ascomycota</taxon>
        <taxon>Pezizomycotina</taxon>
        <taxon>Dothideomycetes</taxon>
        <taxon>Pleosporomycetidae</taxon>
        <taxon>Pleosporales</taxon>
        <taxon>Melanommataceae</taxon>
        <taxon>Melanomma</taxon>
    </lineage>
</organism>
<evidence type="ECO:0000256" key="1">
    <source>
        <dbReference type="ARBA" id="ARBA00001971"/>
    </source>
</evidence>
<name>A0A6A6XTB4_9PLEO</name>
<comment type="similarity">
    <text evidence="2 6">Belongs to the cytochrome P450 family.</text>
</comment>
<evidence type="ECO:0000313" key="7">
    <source>
        <dbReference type="EMBL" id="KAF2799649.1"/>
    </source>
</evidence>
<dbReference type="Pfam" id="PF00067">
    <property type="entry name" value="p450"/>
    <property type="match status" value="2"/>
</dbReference>
<dbReference type="InterPro" id="IPR001128">
    <property type="entry name" value="Cyt_P450"/>
</dbReference>
<dbReference type="InterPro" id="IPR050121">
    <property type="entry name" value="Cytochrome_P450_monoxygenase"/>
</dbReference>
<sequence>MAFSFVSFFSSTPALVVGLVVAALVLLYHAALPKPIPGIPYNHESSKSVLGDIPSMNAYKKETQEIFTWMTAQCQKLNSPIVQVFVRPFSTPWVIITDARECQDVLLRRSREFDRSRFTTDVVQPILREHHFSFPSGPKQKAHRALLSDLMTPGFLHEIAAPQLYEATLDLLSLWRKKAVLARDHPFEAKEDISNVALDTIWAAAVGKQVGTTASQLDLLNHVPALQLPERVTSAVVFPQADYPSDVIAIRDVINTMGVGVSSPLPKVTYLFYKNLPSIKAAFQKKDLMLTRALRESQARLEKENDNDNNDSVKSAMDYILKREIVIAKKENRPLQLDRTVLQDELFGFLLAGHETTSTTMSWGIKFLADHQDVQKKLRQALQSGIPAAVAQRRQPTYHEIVNATIPYFEAVIEECLRCGGPAAVHARLSLVETELLGVRIPKGTDVFFMTNGPSFIAPPIPIEEGSRSKTCQSSKHKIGTWDSSRISQFDPERWLKIDNEGKLVINLQAGPNIPFGGGPRGCFGKKFAYLEMRTVFTIIFWNFELLPVAPKLSTYSAVDLVTHQPQQCFVRLAAYPS</sequence>
<proteinExistence type="inferred from homology"/>